<organism evidence="2 3">
    <name type="scientific">Kosmotoga arenicorallina S304</name>
    <dbReference type="NCBI Taxonomy" id="1453497"/>
    <lineage>
        <taxon>Bacteria</taxon>
        <taxon>Thermotogati</taxon>
        <taxon>Thermotogota</taxon>
        <taxon>Thermotogae</taxon>
        <taxon>Kosmotogales</taxon>
        <taxon>Kosmotogaceae</taxon>
        <taxon>Kosmotoga</taxon>
    </lineage>
</organism>
<evidence type="ECO:0000313" key="3">
    <source>
        <dbReference type="Proteomes" id="UP000077339"/>
    </source>
</evidence>
<dbReference type="PATRIC" id="fig|1453497.3.peg.1081"/>
<proteinExistence type="predicted"/>
<evidence type="ECO:0000256" key="1">
    <source>
        <dbReference type="ARBA" id="ARBA00044777"/>
    </source>
</evidence>
<dbReference type="EMBL" id="JFHK01000003">
    <property type="protein sequence ID" value="OAA31517.1"/>
    <property type="molecule type" value="Genomic_DNA"/>
</dbReference>
<dbReference type="Pfam" id="PF02616">
    <property type="entry name" value="SMC_ScpA"/>
    <property type="match status" value="1"/>
</dbReference>
<dbReference type="AlphaFoldDB" id="A0A176K3E7"/>
<evidence type="ECO:0000313" key="2">
    <source>
        <dbReference type="EMBL" id="OAA31517.1"/>
    </source>
</evidence>
<dbReference type="OrthoDB" id="9811016at2"/>
<dbReference type="PANTHER" id="PTHR33969">
    <property type="entry name" value="SEGREGATION AND CONDENSATION PROTEIN A"/>
    <property type="match status" value="1"/>
</dbReference>
<dbReference type="RefSeq" id="WP_084251391.1">
    <property type="nucleotide sequence ID" value="NZ_JFHK01000003.1"/>
</dbReference>
<gene>
    <name evidence="2" type="ORF">AT15_05440</name>
</gene>
<dbReference type="Gene3D" id="6.10.250.2410">
    <property type="match status" value="1"/>
</dbReference>
<reference evidence="2 3" key="1">
    <citation type="submission" date="2014-02" db="EMBL/GenBank/DDBJ databases">
        <title>Kosmotoga genome sequencing.</title>
        <authorList>
            <person name="Pollo S.M."/>
            <person name="Charchuk R."/>
            <person name="Nesbo C.L."/>
        </authorList>
    </citation>
    <scope>NUCLEOTIDE SEQUENCE [LARGE SCALE GENOMIC DNA]</scope>
    <source>
        <strain evidence="2 3">S304</strain>
    </source>
</reference>
<keyword evidence="3" id="KW-1185">Reference proteome</keyword>
<dbReference type="InterPro" id="IPR003768">
    <property type="entry name" value="ScpA"/>
</dbReference>
<comment type="caution">
    <text evidence="2">The sequence shown here is derived from an EMBL/GenBank/DDBJ whole genome shotgun (WGS) entry which is preliminary data.</text>
</comment>
<dbReference type="STRING" id="1453497.AT15_05440"/>
<dbReference type="Proteomes" id="UP000077339">
    <property type="component" value="Unassembled WGS sequence"/>
</dbReference>
<sequence length="250" mass="29464">MEQLKLVYSLPEFEGPLDLLLFLVRKHRLDIRSIPITVIADEFMAHIEKMKKLDMEVTSDFIVMASTLMQMKSKALLPRLSPQEAEELKKQQTQLYRQIEEYKTLKELSTRFREKLYESYSYERVKVGITEEDTSVDTLPERLVQSFKSILKEAIEKEKVYTITAELYSVEERMEELENEYPQIRLLELLKSCKSRIEAIVTFLAVLELIKYGKYEIVTLDPEPLIKRVFNVMETVVEQINEEQKIGKVK</sequence>
<accession>A0A176K3E7</accession>
<name>A0A176K3E7_9BACT</name>
<dbReference type="PANTHER" id="PTHR33969:SF2">
    <property type="entry name" value="SEGREGATION AND CONDENSATION PROTEIN A"/>
    <property type="match status" value="1"/>
</dbReference>
<protein>
    <recommendedName>
        <fullName evidence="1">Segregation and condensation protein A</fullName>
    </recommendedName>
</protein>